<keyword evidence="5 7" id="KW-0378">Hydrolase</keyword>
<keyword evidence="6 7" id="KW-0862">Zinc</keyword>
<dbReference type="EMBL" id="SNZB01000005">
    <property type="protein sequence ID" value="TDR18521.1"/>
    <property type="molecule type" value="Genomic_DNA"/>
</dbReference>
<feature type="binding site" evidence="7">
    <location>
        <position position="112"/>
    </location>
    <ligand>
        <name>Zn(2+)</name>
        <dbReference type="ChEBI" id="CHEBI:29105"/>
        <label>1</label>
    </ligand>
</feature>
<organism evidence="9 10">
    <name type="scientific">Marinicella litoralis</name>
    <dbReference type="NCBI Taxonomy" id="644220"/>
    <lineage>
        <taxon>Bacteria</taxon>
        <taxon>Pseudomonadati</taxon>
        <taxon>Pseudomonadota</taxon>
        <taxon>Gammaproteobacteria</taxon>
        <taxon>Lysobacterales</taxon>
        <taxon>Marinicellaceae</taxon>
        <taxon>Marinicella</taxon>
    </lineage>
</organism>
<feature type="binding site" evidence="7">
    <location>
        <position position="167"/>
    </location>
    <ligand>
        <name>Zn(2+)</name>
        <dbReference type="ChEBI" id="CHEBI:29105"/>
        <label>2</label>
    </ligand>
</feature>
<evidence type="ECO:0000256" key="1">
    <source>
        <dbReference type="ARBA" id="ARBA00001623"/>
    </source>
</evidence>
<comment type="caution">
    <text evidence="9">The sequence shown here is derived from an EMBL/GenBank/DDBJ whole genome shotgun (WGS) entry which is preliminary data.</text>
</comment>
<dbReference type="InterPro" id="IPR036866">
    <property type="entry name" value="RibonucZ/Hydroxyglut_hydro"/>
</dbReference>
<comment type="similarity">
    <text evidence="3 7">Belongs to the metallo-beta-lactamase superfamily. Glyoxalase II family.</text>
</comment>
<dbReference type="InterPro" id="IPR032282">
    <property type="entry name" value="HAGH_C"/>
</dbReference>
<dbReference type="PANTHER" id="PTHR43705:SF1">
    <property type="entry name" value="HYDROXYACYLGLUTATHIONE HYDROLASE GLOB"/>
    <property type="match status" value="1"/>
</dbReference>
<dbReference type="SUPFAM" id="SSF56281">
    <property type="entry name" value="Metallo-hydrolase/oxidoreductase"/>
    <property type="match status" value="1"/>
</dbReference>
<dbReference type="CDD" id="cd07723">
    <property type="entry name" value="hydroxyacylglutathione_hydrolase_MBL-fold"/>
    <property type="match status" value="1"/>
</dbReference>
<dbReference type="PIRSF" id="PIRSF005457">
    <property type="entry name" value="Glx"/>
    <property type="match status" value="1"/>
</dbReference>
<feature type="domain" description="Metallo-beta-lactamase" evidence="8">
    <location>
        <begin position="13"/>
        <end position="167"/>
    </location>
</feature>
<dbReference type="InterPro" id="IPR035680">
    <property type="entry name" value="Clx_II_MBL"/>
</dbReference>
<evidence type="ECO:0000313" key="9">
    <source>
        <dbReference type="EMBL" id="TDR18521.1"/>
    </source>
</evidence>
<evidence type="ECO:0000313" key="10">
    <source>
        <dbReference type="Proteomes" id="UP000295724"/>
    </source>
</evidence>
<protein>
    <recommendedName>
        <fullName evidence="7">Hydroxyacylglutathione hydrolase</fullName>
        <ecNumber evidence="7">3.1.2.6</ecNumber>
    </recommendedName>
    <alternativeName>
        <fullName evidence="7">Glyoxalase II</fullName>
        <shortName evidence="7">Glx II</shortName>
    </alternativeName>
</protein>
<dbReference type="InterPro" id="IPR050110">
    <property type="entry name" value="Glyoxalase_II_hydrolase"/>
</dbReference>
<comment type="subunit">
    <text evidence="7">Monomer.</text>
</comment>
<comment type="catalytic activity">
    <reaction evidence="1 7">
        <text>an S-(2-hydroxyacyl)glutathione + H2O = a 2-hydroxy carboxylate + glutathione + H(+)</text>
        <dbReference type="Rhea" id="RHEA:21864"/>
        <dbReference type="ChEBI" id="CHEBI:15377"/>
        <dbReference type="ChEBI" id="CHEBI:15378"/>
        <dbReference type="ChEBI" id="CHEBI:57925"/>
        <dbReference type="ChEBI" id="CHEBI:58896"/>
        <dbReference type="ChEBI" id="CHEBI:71261"/>
        <dbReference type="EC" id="3.1.2.6"/>
    </reaction>
</comment>
<dbReference type="GO" id="GO:0019243">
    <property type="term" value="P:methylglyoxal catabolic process to D-lactate via S-lactoyl-glutathione"/>
    <property type="evidence" value="ECO:0007669"/>
    <property type="project" value="UniProtKB-UniRule"/>
</dbReference>
<dbReference type="InterPro" id="IPR001279">
    <property type="entry name" value="Metallo-B-lactamas"/>
</dbReference>
<feature type="binding site" evidence="7">
    <location>
        <position position="58"/>
    </location>
    <ligand>
        <name>Zn(2+)</name>
        <dbReference type="ChEBI" id="CHEBI:29105"/>
        <label>2</label>
    </ligand>
</feature>
<proteinExistence type="inferred from homology"/>
<evidence type="ECO:0000256" key="4">
    <source>
        <dbReference type="ARBA" id="ARBA00022723"/>
    </source>
</evidence>
<name>A0A4V6PXU8_9GAMM</name>
<comment type="cofactor">
    <cofactor evidence="7">
        <name>Zn(2+)</name>
        <dbReference type="ChEBI" id="CHEBI:29105"/>
    </cofactor>
    <text evidence="7">Binds 2 Zn(2+) ions per subunit.</text>
</comment>
<evidence type="ECO:0000256" key="2">
    <source>
        <dbReference type="ARBA" id="ARBA00004963"/>
    </source>
</evidence>
<keyword evidence="4 7" id="KW-0479">Metal-binding</keyword>
<comment type="function">
    <text evidence="7">Thiolesterase that catalyzes the hydrolysis of S-D-lactoyl-glutathione to form glutathione and D-lactic acid.</text>
</comment>
<dbReference type="NCBIfam" id="TIGR03413">
    <property type="entry name" value="GSH_gloB"/>
    <property type="match status" value="1"/>
</dbReference>
<dbReference type="AlphaFoldDB" id="A0A4V6PXU8"/>
<feature type="binding site" evidence="7">
    <location>
        <position position="129"/>
    </location>
    <ligand>
        <name>Zn(2+)</name>
        <dbReference type="ChEBI" id="CHEBI:29105"/>
        <label>2</label>
    </ligand>
</feature>
<dbReference type="Pfam" id="PF00753">
    <property type="entry name" value="Lactamase_B"/>
    <property type="match status" value="1"/>
</dbReference>
<keyword evidence="10" id="KW-1185">Reference proteome</keyword>
<feature type="binding site" evidence="7">
    <location>
        <position position="129"/>
    </location>
    <ligand>
        <name>Zn(2+)</name>
        <dbReference type="ChEBI" id="CHEBI:29105"/>
        <label>1</label>
    </ligand>
</feature>
<dbReference type="HAMAP" id="MF_01374">
    <property type="entry name" value="Glyoxalase_2"/>
    <property type="match status" value="1"/>
</dbReference>
<dbReference type="RefSeq" id="WP_099019493.1">
    <property type="nucleotide sequence ID" value="NZ_NIHB01000003.1"/>
</dbReference>
<comment type="pathway">
    <text evidence="2 7">Secondary metabolite metabolism; methylglyoxal degradation; (R)-lactate from methylglyoxal: step 2/2.</text>
</comment>
<feature type="binding site" evidence="7">
    <location>
        <position position="59"/>
    </location>
    <ligand>
        <name>Zn(2+)</name>
        <dbReference type="ChEBI" id="CHEBI:29105"/>
        <label>2</label>
    </ligand>
</feature>
<dbReference type="EC" id="3.1.2.6" evidence="7"/>
<dbReference type="GO" id="GO:0046872">
    <property type="term" value="F:metal ion binding"/>
    <property type="evidence" value="ECO:0007669"/>
    <property type="project" value="UniProtKB-KW"/>
</dbReference>
<dbReference type="Gene3D" id="3.60.15.10">
    <property type="entry name" value="Ribonuclease Z/Hydroxyacylglutathione hydrolase-like"/>
    <property type="match status" value="1"/>
</dbReference>
<dbReference type="GO" id="GO:0004416">
    <property type="term" value="F:hydroxyacylglutathione hydrolase activity"/>
    <property type="evidence" value="ECO:0007669"/>
    <property type="project" value="UniProtKB-UniRule"/>
</dbReference>
<dbReference type="UniPathway" id="UPA00619">
    <property type="reaction ID" value="UER00676"/>
</dbReference>
<sequence length="255" mass="29324">MSIQIHPIKAFEDNYIWVLHNNSEAIVVDPGESAQVTRYLSDNQLTLSTVLITHHHYDHINGVEKLIADWGCEVYGPLDDRITFKHHVLEQGDNLAVKSMQIDFEVLATPGHTKSHICFYNNQWLFCGDTLFSIGCGRMFEGTAAEYVESLNKIKSLIPSTEVYCTHEYTLSNLKFALFIEPNNQGLLDYQQKINSMRKQNKASLPTRLETQLQLNPFLRTNDKNIQKIVSRRLNTTINNELTCFAELRKLKDSY</sequence>
<dbReference type="InterPro" id="IPR017782">
    <property type="entry name" value="Hydroxyacylglutathione_Hdrlase"/>
</dbReference>
<dbReference type="PANTHER" id="PTHR43705">
    <property type="entry name" value="HYDROXYACYLGLUTATHIONE HYDROLASE"/>
    <property type="match status" value="1"/>
</dbReference>
<evidence type="ECO:0000256" key="6">
    <source>
        <dbReference type="ARBA" id="ARBA00022833"/>
    </source>
</evidence>
<reference evidence="9 10" key="1">
    <citation type="submission" date="2019-03" db="EMBL/GenBank/DDBJ databases">
        <title>Genomic Encyclopedia of Type Strains, Phase IV (KMG-IV): sequencing the most valuable type-strain genomes for metagenomic binning, comparative biology and taxonomic classification.</title>
        <authorList>
            <person name="Goeker M."/>
        </authorList>
    </citation>
    <scope>NUCLEOTIDE SEQUENCE [LARGE SCALE GENOMIC DNA]</scope>
    <source>
        <strain evidence="9 10">DSM 25488</strain>
    </source>
</reference>
<dbReference type="Pfam" id="PF16123">
    <property type="entry name" value="HAGH_C"/>
    <property type="match status" value="1"/>
</dbReference>
<evidence type="ECO:0000256" key="7">
    <source>
        <dbReference type="HAMAP-Rule" id="MF_01374"/>
    </source>
</evidence>
<dbReference type="Proteomes" id="UP000295724">
    <property type="component" value="Unassembled WGS sequence"/>
</dbReference>
<gene>
    <name evidence="7" type="primary">gloB</name>
    <name evidence="9" type="ORF">C8D91_2441</name>
</gene>
<feature type="binding site" evidence="7">
    <location>
        <position position="54"/>
    </location>
    <ligand>
        <name>Zn(2+)</name>
        <dbReference type="ChEBI" id="CHEBI:29105"/>
        <label>1</label>
    </ligand>
</feature>
<accession>A0A4V6PXU8</accession>
<feature type="binding site" evidence="7">
    <location>
        <position position="56"/>
    </location>
    <ligand>
        <name>Zn(2+)</name>
        <dbReference type="ChEBI" id="CHEBI:29105"/>
        <label>1</label>
    </ligand>
</feature>
<dbReference type="SMART" id="SM00849">
    <property type="entry name" value="Lactamase_B"/>
    <property type="match status" value="1"/>
</dbReference>
<evidence type="ECO:0000256" key="3">
    <source>
        <dbReference type="ARBA" id="ARBA00006759"/>
    </source>
</evidence>
<dbReference type="OrthoDB" id="9802248at2"/>
<evidence type="ECO:0000256" key="5">
    <source>
        <dbReference type="ARBA" id="ARBA00022801"/>
    </source>
</evidence>
<evidence type="ECO:0000259" key="8">
    <source>
        <dbReference type="SMART" id="SM00849"/>
    </source>
</evidence>